<dbReference type="EMBL" id="JABBWE010000083">
    <property type="protein sequence ID" value="KAG1787144.1"/>
    <property type="molecule type" value="Genomic_DNA"/>
</dbReference>
<accession>A0A9P7DBZ1</accession>
<protein>
    <recommendedName>
        <fullName evidence="3">MYND-type domain-containing protein</fullName>
    </recommendedName>
</protein>
<dbReference type="SUPFAM" id="SSF144232">
    <property type="entry name" value="HIT/MYND zinc finger-like"/>
    <property type="match status" value="1"/>
</dbReference>
<dbReference type="GeneID" id="64590316"/>
<dbReference type="RefSeq" id="XP_041154517.1">
    <property type="nucleotide sequence ID" value="XM_041296552.1"/>
</dbReference>
<name>A0A9P7DBZ1_9AGAM</name>
<feature type="non-terminal residue" evidence="1">
    <location>
        <position position="139"/>
    </location>
</feature>
<sequence>VCRRPTSKRCSCSQSTWYYTSEHLQIDWSRHRKECVLATHSTIFAILPAAEQQVITCSAVLFSPEEGHPNIITVGCRLSNASSDGIHHKPLVSGHFLDGQVESIVLTQDFNGEPLRFPLHLWYLPTALLPCTHIHHAIF</sequence>
<comment type="caution">
    <text evidence="1">The sequence shown here is derived from an EMBL/GenBank/DDBJ whole genome shotgun (WGS) entry which is preliminary data.</text>
</comment>
<proteinExistence type="predicted"/>
<reference evidence="1" key="1">
    <citation type="journal article" date="2020" name="New Phytol.">
        <title>Comparative genomics reveals dynamic genome evolution in host specialist ectomycorrhizal fungi.</title>
        <authorList>
            <person name="Lofgren L.A."/>
            <person name="Nguyen N.H."/>
            <person name="Vilgalys R."/>
            <person name="Ruytinx J."/>
            <person name="Liao H.L."/>
            <person name="Branco S."/>
            <person name="Kuo A."/>
            <person name="LaButti K."/>
            <person name="Lipzen A."/>
            <person name="Andreopoulos W."/>
            <person name="Pangilinan J."/>
            <person name="Riley R."/>
            <person name="Hundley H."/>
            <person name="Na H."/>
            <person name="Barry K."/>
            <person name="Grigoriev I.V."/>
            <person name="Stajich J.E."/>
            <person name="Kennedy P.G."/>
        </authorList>
    </citation>
    <scope>NUCLEOTIDE SEQUENCE</scope>
    <source>
        <strain evidence="1">S12</strain>
    </source>
</reference>
<dbReference type="OrthoDB" id="437457at2759"/>
<organism evidence="1 2">
    <name type="scientific">Suillus plorans</name>
    <dbReference type="NCBI Taxonomy" id="116603"/>
    <lineage>
        <taxon>Eukaryota</taxon>
        <taxon>Fungi</taxon>
        <taxon>Dikarya</taxon>
        <taxon>Basidiomycota</taxon>
        <taxon>Agaricomycotina</taxon>
        <taxon>Agaricomycetes</taxon>
        <taxon>Agaricomycetidae</taxon>
        <taxon>Boletales</taxon>
        <taxon>Suillineae</taxon>
        <taxon>Suillaceae</taxon>
        <taxon>Suillus</taxon>
    </lineage>
</organism>
<dbReference type="AlphaFoldDB" id="A0A9P7DBZ1"/>
<gene>
    <name evidence="1" type="ORF">HD556DRAFT_1210368</name>
</gene>
<evidence type="ECO:0008006" key="3">
    <source>
        <dbReference type="Google" id="ProtNLM"/>
    </source>
</evidence>
<keyword evidence="2" id="KW-1185">Reference proteome</keyword>
<dbReference type="Proteomes" id="UP000719766">
    <property type="component" value="Unassembled WGS sequence"/>
</dbReference>
<evidence type="ECO:0000313" key="2">
    <source>
        <dbReference type="Proteomes" id="UP000719766"/>
    </source>
</evidence>
<evidence type="ECO:0000313" key="1">
    <source>
        <dbReference type="EMBL" id="KAG1787144.1"/>
    </source>
</evidence>
<feature type="non-terminal residue" evidence="1">
    <location>
        <position position="1"/>
    </location>
</feature>